<reference evidence="1" key="1">
    <citation type="submission" date="2020-11" db="EMBL/GenBank/DDBJ databases">
        <authorList>
            <consortium name="DOE Joint Genome Institute"/>
            <person name="Ahrendt S."/>
            <person name="Riley R."/>
            <person name="Andreopoulos W."/>
            <person name="Labutti K."/>
            <person name="Pangilinan J."/>
            <person name="Ruiz-Duenas F.J."/>
            <person name="Barrasa J.M."/>
            <person name="Sanchez-Garcia M."/>
            <person name="Camarero S."/>
            <person name="Miyauchi S."/>
            <person name="Serrano A."/>
            <person name="Linde D."/>
            <person name="Babiker R."/>
            <person name="Drula E."/>
            <person name="Ayuso-Fernandez I."/>
            <person name="Pacheco R."/>
            <person name="Padilla G."/>
            <person name="Ferreira P."/>
            <person name="Barriuso J."/>
            <person name="Kellner H."/>
            <person name="Castanera R."/>
            <person name="Alfaro M."/>
            <person name="Ramirez L."/>
            <person name="Pisabarro A.G."/>
            <person name="Kuo A."/>
            <person name="Tritt A."/>
            <person name="Lipzen A."/>
            <person name="He G."/>
            <person name="Yan M."/>
            <person name="Ng V."/>
            <person name="Cullen D."/>
            <person name="Martin F."/>
            <person name="Rosso M.-N."/>
            <person name="Henrissat B."/>
            <person name="Hibbett D."/>
            <person name="Martinez A.T."/>
            <person name="Grigoriev I.V."/>
        </authorList>
    </citation>
    <scope>NUCLEOTIDE SEQUENCE</scope>
    <source>
        <strain evidence="1">MF-IS2</strain>
    </source>
</reference>
<sequence length="174" mass="19321">MLFLEVLEGSFTLVPITECHERSVVGVQSPPTAQVSVRPSVIKVVIVSIKDGEIPFMSMPPWFHLRALGPAFWEEGVRRRKDGRVTVPVDATVPGGSVWLVGSNISSWAPPFAVELRKHVQEDYERQCKLEDLIGADRPSLIGAFGYGSFWRTEISRMTRESGMTLSVFQFGAS</sequence>
<evidence type="ECO:0000313" key="1">
    <source>
        <dbReference type="EMBL" id="KAF9447304.1"/>
    </source>
</evidence>
<protein>
    <submittedName>
        <fullName evidence="1">Uncharacterized protein</fullName>
    </submittedName>
</protein>
<comment type="caution">
    <text evidence="1">The sequence shown here is derived from an EMBL/GenBank/DDBJ whole genome shotgun (WGS) entry which is preliminary data.</text>
</comment>
<accession>A0A9P5XA67</accession>
<gene>
    <name evidence="1" type="ORF">P691DRAFT_782592</name>
</gene>
<dbReference type="Proteomes" id="UP000807342">
    <property type="component" value="Unassembled WGS sequence"/>
</dbReference>
<keyword evidence="2" id="KW-1185">Reference proteome</keyword>
<dbReference type="EMBL" id="MU151206">
    <property type="protein sequence ID" value="KAF9447304.1"/>
    <property type="molecule type" value="Genomic_DNA"/>
</dbReference>
<name>A0A9P5XA67_9AGAR</name>
<dbReference type="AlphaFoldDB" id="A0A9P5XA67"/>
<evidence type="ECO:0000313" key="2">
    <source>
        <dbReference type="Proteomes" id="UP000807342"/>
    </source>
</evidence>
<proteinExistence type="predicted"/>
<organism evidence="1 2">
    <name type="scientific">Macrolepiota fuliginosa MF-IS2</name>
    <dbReference type="NCBI Taxonomy" id="1400762"/>
    <lineage>
        <taxon>Eukaryota</taxon>
        <taxon>Fungi</taxon>
        <taxon>Dikarya</taxon>
        <taxon>Basidiomycota</taxon>
        <taxon>Agaricomycotina</taxon>
        <taxon>Agaricomycetes</taxon>
        <taxon>Agaricomycetidae</taxon>
        <taxon>Agaricales</taxon>
        <taxon>Agaricineae</taxon>
        <taxon>Agaricaceae</taxon>
        <taxon>Macrolepiota</taxon>
    </lineage>
</organism>